<evidence type="ECO:0000256" key="1">
    <source>
        <dbReference type="SAM" id="MobiDB-lite"/>
    </source>
</evidence>
<name>A0AAV1C246_OLDCO</name>
<proteinExistence type="predicted"/>
<dbReference type="InterPro" id="IPR007789">
    <property type="entry name" value="DUF688"/>
</dbReference>
<keyword evidence="3" id="KW-1185">Reference proteome</keyword>
<gene>
    <name evidence="2" type="ORF">OLC1_LOCUS1597</name>
</gene>
<dbReference type="PANTHER" id="PTHR33671">
    <property type="entry name" value="N-METHYLTRANSFERASE, PUTATIVE (DUF688)-RELATED"/>
    <property type="match status" value="1"/>
</dbReference>
<feature type="compositionally biased region" description="Low complexity" evidence="1">
    <location>
        <begin position="323"/>
        <end position="335"/>
    </location>
</feature>
<feature type="region of interest" description="Disordered" evidence="1">
    <location>
        <begin position="317"/>
        <end position="362"/>
    </location>
</feature>
<sequence>MLLENMDNKQLNFGRPLLSVRRHSSTVVMEKDDRRSNRSSVPSIPRPPAYKSELKSGPVSNPGTVPFQWERSPGRPKDERTTGTFEEPPAAPKLPPGRVLINQQSNDHVSANALFQKSQDKSPKCSQNVTHLDEHVRETESAQDIKEQAEEGKSESGDDDEVYEDALDSLSRTESFFLNCSVSGISGLDYPDVKPPDTFSTDPQAKEFMIGRFLPAAKAMISETPQYAPPKKQPMVQVEDIPRQLKVVKGDNQPQLRYGPSFARHYAESQYTAEEESDDEYNESENFHGNACGLLPKFCLKSSMCLLNPLPGMSVRTRRAPMSVRRVQARSSSASTCSKTDNELSSFDASEQRSIDGSQTTELFEDKCDVANPSIEISSKSQKLDGSSPYEQSDHPNKLAASIGQTVSPAISSEIKDVRNNGLSLHSKGYKSFRDLLADDRISEELDSGSPAVEKTLYVDTVHKGTSVEQNTCELTNLGEDVSKASTKMAETNLPEDPSLIKTSNNVSRRDVSKTDFHKTHNFSVPPLASKTTRMTENNAAKAFGDDEDLYQDAANSEILLVPVEKATQSLKKNPIPEKQQNYHGINAEFPVPPPLPNSPSDSWLCRTLPSMSSKNASRNSHFGTGMHLGNQAPKPHSGDPKWETIVKATKVHHHHLRYSEELLAPIPES</sequence>
<feature type="compositionally biased region" description="Polar residues" evidence="1">
    <location>
        <begin position="336"/>
        <end position="349"/>
    </location>
</feature>
<dbReference type="EMBL" id="OX459118">
    <property type="protein sequence ID" value="CAI9089208.1"/>
    <property type="molecule type" value="Genomic_DNA"/>
</dbReference>
<evidence type="ECO:0000313" key="3">
    <source>
        <dbReference type="Proteomes" id="UP001161247"/>
    </source>
</evidence>
<feature type="region of interest" description="Disordered" evidence="1">
    <location>
        <begin position="1"/>
        <end position="100"/>
    </location>
</feature>
<protein>
    <submittedName>
        <fullName evidence="2">OLC1v1023731C2</fullName>
    </submittedName>
</protein>
<organism evidence="2 3">
    <name type="scientific">Oldenlandia corymbosa var. corymbosa</name>
    <dbReference type="NCBI Taxonomy" id="529605"/>
    <lineage>
        <taxon>Eukaryota</taxon>
        <taxon>Viridiplantae</taxon>
        <taxon>Streptophyta</taxon>
        <taxon>Embryophyta</taxon>
        <taxon>Tracheophyta</taxon>
        <taxon>Spermatophyta</taxon>
        <taxon>Magnoliopsida</taxon>
        <taxon>eudicotyledons</taxon>
        <taxon>Gunneridae</taxon>
        <taxon>Pentapetalae</taxon>
        <taxon>asterids</taxon>
        <taxon>lamiids</taxon>
        <taxon>Gentianales</taxon>
        <taxon>Rubiaceae</taxon>
        <taxon>Rubioideae</taxon>
        <taxon>Spermacoceae</taxon>
        <taxon>Hedyotis-Oldenlandia complex</taxon>
        <taxon>Oldenlandia</taxon>
    </lineage>
</organism>
<feature type="compositionally biased region" description="Basic and acidic residues" evidence="1">
    <location>
        <begin position="72"/>
        <end position="81"/>
    </location>
</feature>
<evidence type="ECO:0000313" key="2">
    <source>
        <dbReference type="EMBL" id="CAI9089208.1"/>
    </source>
</evidence>
<accession>A0AAV1C246</accession>
<dbReference type="PANTHER" id="PTHR33671:SF2">
    <property type="entry name" value="N-METHYLTRANSFERASE, PUTATIVE (DUF688)-RELATED"/>
    <property type="match status" value="1"/>
</dbReference>
<reference evidence="2" key="1">
    <citation type="submission" date="2023-03" db="EMBL/GenBank/DDBJ databases">
        <authorList>
            <person name="Julca I."/>
        </authorList>
    </citation>
    <scope>NUCLEOTIDE SEQUENCE</scope>
</reference>
<feature type="compositionally biased region" description="Basic and acidic residues" evidence="1">
    <location>
        <begin position="131"/>
        <end position="156"/>
    </location>
</feature>
<dbReference type="Proteomes" id="UP001161247">
    <property type="component" value="Chromosome 1"/>
</dbReference>
<dbReference type="AlphaFoldDB" id="A0AAV1C246"/>
<dbReference type="Pfam" id="PF05097">
    <property type="entry name" value="DUF688"/>
    <property type="match status" value="1"/>
</dbReference>
<feature type="region of interest" description="Disordered" evidence="1">
    <location>
        <begin position="115"/>
        <end position="161"/>
    </location>
</feature>